<evidence type="ECO:0000256" key="1">
    <source>
        <dbReference type="ARBA" id="ARBA00022737"/>
    </source>
</evidence>
<dbReference type="PROSITE" id="PS50225">
    <property type="entry name" value="SOCS"/>
    <property type="match status" value="1"/>
</dbReference>
<feature type="repeat" description="ANK" evidence="3">
    <location>
        <begin position="136"/>
        <end position="168"/>
    </location>
</feature>
<name>A0ABD3V4J1_SINWO</name>
<feature type="repeat" description="ANK" evidence="3">
    <location>
        <begin position="230"/>
        <end position="264"/>
    </location>
</feature>
<evidence type="ECO:0000256" key="3">
    <source>
        <dbReference type="PROSITE-ProRule" id="PRU00023"/>
    </source>
</evidence>
<evidence type="ECO:0000256" key="2">
    <source>
        <dbReference type="ARBA" id="ARBA00023043"/>
    </source>
</evidence>
<feature type="repeat" description="ANK" evidence="3">
    <location>
        <begin position="68"/>
        <end position="102"/>
    </location>
</feature>
<dbReference type="PROSITE" id="PS50088">
    <property type="entry name" value="ANK_REPEAT"/>
    <property type="match status" value="5"/>
</dbReference>
<dbReference type="PROSITE" id="PS50297">
    <property type="entry name" value="ANK_REP_REGION"/>
    <property type="match status" value="2"/>
</dbReference>
<organism evidence="5 6">
    <name type="scientific">Sinanodonta woodiana</name>
    <name type="common">Chinese pond mussel</name>
    <name type="synonym">Anodonta woodiana</name>
    <dbReference type="NCBI Taxonomy" id="1069815"/>
    <lineage>
        <taxon>Eukaryota</taxon>
        <taxon>Metazoa</taxon>
        <taxon>Spiralia</taxon>
        <taxon>Lophotrochozoa</taxon>
        <taxon>Mollusca</taxon>
        <taxon>Bivalvia</taxon>
        <taxon>Autobranchia</taxon>
        <taxon>Heteroconchia</taxon>
        <taxon>Palaeoheterodonta</taxon>
        <taxon>Unionida</taxon>
        <taxon>Unionoidea</taxon>
        <taxon>Unionidae</taxon>
        <taxon>Unioninae</taxon>
        <taxon>Sinanodonta</taxon>
    </lineage>
</organism>
<dbReference type="InterPro" id="IPR036770">
    <property type="entry name" value="Ankyrin_rpt-contain_sf"/>
</dbReference>
<dbReference type="EMBL" id="JBJQND010000013">
    <property type="protein sequence ID" value="KAL3856365.1"/>
    <property type="molecule type" value="Genomic_DNA"/>
</dbReference>
<dbReference type="PANTHER" id="PTHR24173:SF74">
    <property type="entry name" value="ANKYRIN REPEAT DOMAIN-CONTAINING PROTEIN 16"/>
    <property type="match status" value="1"/>
</dbReference>
<accession>A0ABD3V4J1</accession>
<comment type="caution">
    <text evidence="5">The sequence shown here is derived from an EMBL/GenBank/DDBJ whole genome shotgun (WGS) entry which is preliminary data.</text>
</comment>
<dbReference type="PANTHER" id="PTHR24173">
    <property type="entry name" value="ANKYRIN REPEAT CONTAINING"/>
    <property type="match status" value="1"/>
</dbReference>
<dbReference type="Pfam" id="PF12796">
    <property type="entry name" value="Ank_2"/>
    <property type="match status" value="2"/>
</dbReference>
<sequence>MITLCRALQEKNHDLFFTSLSQITDPGMLNQHVFEWTALGLACKHLLVMEVGHLLKAGANPNIATKYFNKFPIHLACDHERGNLEMVQNLVNHGSEINVQDADLSTPLHLACFQSNDEVAFYLLEKGARIDLSDLDDETPLVRACYAHNKTIISRLIKAGSNVNYPNGECLEILIRAGSHMMDSVHELLRANADLSLQPYMSVASAYNNVEMMKLLREQNFPIDQAGRALGLTPLHHACVSIPSGIAPVKLLLHWGANVNTQTQTGDTPLHYAVERMNLKKVQVLLSFHPDVNIMNSVGLSPLGILLHARCAAEDIDSYLTIARLLIEVGSCLSLSEVTEIKKTMPVILSQQLIEAQISNLLDEIQTELVNARTLRELCRIVIRKTVKPNVDDNITFLPIPQILLDYLRFNDILSSEDSSES</sequence>
<evidence type="ECO:0000313" key="6">
    <source>
        <dbReference type="Proteomes" id="UP001634394"/>
    </source>
</evidence>
<gene>
    <name evidence="5" type="ORF">ACJMK2_011133</name>
</gene>
<keyword evidence="1" id="KW-0677">Repeat</keyword>
<dbReference type="Gene3D" id="1.10.750.20">
    <property type="entry name" value="SOCS box"/>
    <property type="match status" value="1"/>
</dbReference>
<dbReference type="SMART" id="SM00248">
    <property type="entry name" value="ANK"/>
    <property type="match status" value="7"/>
</dbReference>
<dbReference type="SUPFAM" id="SSF158235">
    <property type="entry name" value="SOCS box-like"/>
    <property type="match status" value="1"/>
</dbReference>
<feature type="domain" description="SOCS box" evidence="4">
    <location>
        <begin position="357"/>
        <end position="414"/>
    </location>
</feature>
<protein>
    <recommendedName>
        <fullName evidence="4">SOCS box domain-containing protein</fullName>
    </recommendedName>
</protein>
<reference evidence="5 6" key="1">
    <citation type="submission" date="2024-11" db="EMBL/GenBank/DDBJ databases">
        <title>Chromosome-level genome assembly of the freshwater bivalve Anodonta woodiana.</title>
        <authorList>
            <person name="Chen X."/>
        </authorList>
    </citation>
    <scope>NUCLEOTIDE SEQUENCE [LARGE SCALE GENOMIC DNA]</scope>
    <source>
        <strain evidence="5">MN2024</strain>
        <tissue evidence="5">Gills</tissue>
    </source>
</reference>
<evidence type="ECO:0000259" key="4">
    <source>
        <dbReference type="PROSITE" id="PS50225"/>
    </source>
</evidence>
<dbReference type="CDD" id="cd03587">
    <property type="entry name" value="SOCS"/>
    <property type="match status" value="1"/>
</dbReference>
<dbReference type="Proteomes" id="UP001634394">
    <property type="component" value="Unassembled WGS sequence"/>
</dbReference>
<feature type="repeat" description="ANK" evidence="3">
    <location>
        <begin position="265"/>
        <end position="297"/>
    </location>
</feature>
<feature type="repeat" description="ANK" evidence="3">
    <location>
        <begin position="103"/>
        <end position="135"/>
    </location>
</feature>
<dbReference type="Pfam" id="PF00023">
    <property type="entry name" value="Ank"/>
    <property type="match status" value="1"/>
</dbReference>
<dbReference type="SMART" id="SM00969">
    <property type="entry name" value="SOCS_box"/>
    <property type="match status" value="1"/>
</dbReference>
<dbReference type="InterPro" id="IPR001496">
    <property type="entry name" value="SOCS_box"/>
</dbReference>
<dbReference type="SUPFAM" id="SSF48403">
    <property type="entry name" value="Ankyrin repeat"/>
    <property type="match status" value="1"/>
</dbReference>
<dbReference type="InterPro" id="IPR036036">
    <property type="entry name" value="SOCS_box-like_dom_sf"/>
</dbReference>
<dbReference type="Pfam" id="PF07525">
    <property type="entry name" value="SOCS_box"/>
    <property type="match status" value="1"/>
</dbReference>
<dbReference type="Gene3D" id="1.25.40.20">
    <property type="entry name" value="Ankyrin repeat-containing domain"/>
    <property type="match status" value="2"/>
</dbReference>
<keyword evidence="6" id="KW-1185">Reference proteome</keyword>
<dbReference type="InterPro" id="IPR002110">
    <property type="entry name" value="Ankyrin_rpt"/>
</dbReference>
<proteinExistence type="predicted"/>
<evidence type="ECO:0000313" key="5">
    <source>
        <dbReference type="EMBL" id="KAL3856365.1"/>
    </source>
</evidence>
<dbReference type="AlphaFoldDB" id="A0ABD3V4J1"/>
<keyword evidence="2 3" id="KW-0040">ANK repeat</keyword>